<accession>A0A1G8C5S1</accession>
<reference evidence="1 2" key="1">
    <citation type="submission" date="2016-10" db="EMBL/GenBank/DDBJ databases">
        <authorList>
            <person name="de Groot N.N."/>
        </authorList>
    </citation>
    <scope>NUCLEOTIDE SEQUENCE [LARGE SCALE GENOMIC DNA]</scope>
    <source>
        <strain evidence="1 2">DSM 21632</strain>
    </source>
</reference>
<dbReference type="Proteomes" id="UP000199163">
    <property type="component" value="Unassembled WGS sequence"/>
</dbReference>
<keyword evidence="2" id="KW-1185">Reference proteome</keyword>
<proteinExistence type="predicted"/>
<gene>
    <name evidence="1" type="ORF">SAMN05192534_10569</name>
</gene>
<dbReference type="EMBL" id="FNDK01000005">
    <property type="protein sequence ID" value="SDH40688.1"/>
    <property type="molecule type" value="Genomic_DNA"/>
</dbReference>
<dbReference type="AlphaFoldDB" id="A0A1G8C5S1"/>
<evidence type="ECO:0000313" key="2">
    <source>
        <dbReference type="Proteomes" id="UP000199163"/>
    </source>
</evidence>
<name>A0A1G8C5S1_9BACI</name>
<organism evidence="1 2">
    <name type="scientific">Alteribacillus persepolensis</name>
    <dbReference type="NCBI Taxonomy" id="568899"/>
    <lineage>
        <taxon>Bacteria</taxon>
        <taxon>Bacillati</taxon>
        <taxon>Bacillota</taxon>
        <taxon>Bacilli</taxon>
        <taxon>Bacillales</taxon>
        <taxon>Bacillaceae</taxon>
        <taxon>Alteribacillus</taxon>
    </lineage>
</organism>
<evidence type="ECO:0000313" key="1">
    <source>
        <dbReference type="EMBL" id="SDH40688.1"/>
    </source>
</evidence>
<protein>
    <submittedName>
        <fullName evidence="1">Uncharacterized protein</fullName>
    </submittedName>
</protein>
<sequence>MKKEPINVWQGDTVGKYLKNFNEYMVYHTGDTGIIIFWQIHSSYS</sequence>